<keyword evidence="5" id="KW-0408">Iron</keyword>
<evidence type="ECO:0000259" key="9">
    <source>
        <dbReference type="SMART" id="SM00382"/>
    </source>
</evidence>
<dbReference type="PANTHER" id="PTHR42771:SF2">
    <property type="entry name" value="IRON(3+)-HYDROXAMATE IMPORT ATP-BINDING PROTEIN FHUC"/>
    <property type="match status" value="1"/>
</dbReference>
<evidence type="ECO:0000313" key="11">
    <source>
        <dbReference type="Proteomes" id="UP000533269"/>
    </source>
</evidence>
<evidence type="ECO:0000256" key="5">
    <source>
        <dbReference type="ARBA" id="ARBA00023004"/>
    </source>
</evidence>
<keyword evidence="2" id="KW-0813">Transport</keyword>
<proteinExistence type="predicted"/>
<dbReference type="InterPro" id="IPR003959">
    <property type="entry name" value="ATPase_AAA_core"/>
</dbReference>
<dbReference type="Pfam" id="PF13304">
    <property type="entry name" value="AAA_21"/>
    <property type="match status" value="1"/>
</dbReference>
<dbReference type="InterPro" id="IPR051535">
    <property type="entry name" value="Siderophore_ABC-ATPase"/>
</dbReference>
<evidence type="ECO:0000313" key="10">
    <source>
        <dbReference type="EMBL" id="MBB2900096.1"/>
    </source>
</evidence>
<evidence type="ECO:0000256" key="1">
    <source>
        <dbReference type="ARBA" id="ARBA00004202"/>
    </source>
</evidence>
<dbReference type="Gene3D" id="3.40.50.300">
    <property type="entry name" value="P-loop containing nucleotide triphosphate hydrolases"/>
    <property type="match status" value="2"/>
</dbReference>
<dbReference type="PANTHER" id="PTHR42771">
    <property type="entry name" value="IRON(3+)-HYDROXAMATE IMPORT ATP-BINDING PROTEIN FHUC"/>
    <property type="match status" value="1"/>
</dbReference>
<evidence type="ECO:0000256" key="4">
    <source>
        <dbReference type="ARBA" id="ARBA00022496"/>
    </source>
</evidence>
<dbReference type="SMART" id="SM00382">
    <property type="entry name" value="AAA"/>
    <property type="match status" value="1"/>
</dbReference>
<evidence type="ECO:0000256" key="8">
    <source>
        <dbReference type="SAM" id="MobiDB-lite"/>
    </source>
</evidence>
<dbReference type="InterPro" id="IPR003593">
    <property type="entry name" value="AAA+_ATPase"/>
</dbReference>
<dbReference type="InterPro" id="IPR038729">
    <property type="entry name" value="Rad50/SbcC_AAA"/>
</dbReference>
<dbReference type="Proteomes" id="UP000533269">
    <property type="component" value="Unassembled WGS sequence"/>
</dbReference>
<dbReference type="CDD" id="cd00267">
    <property type="entry name" value="ABC_ATPase"/>
    <property type="match status" value="1"/>
</dbReference>
<reference evidence="10 11" key="2">
    <citation type="submission" date="2020-08" db="EMBL/GenBank/DDBJ databases">
        <authorList>
            <person name="Partida-Martinez L."/>
            <person name="Huntemann M."/>
            <person name="Clum A."/>
            <person name="Wang J."/>
            <person name="Palaniappan K."/>
            <person name="Ritter S."/>
            <person name="Chen I.-M."/>
            <person name="Stamatis D."/>
            <person name="Reddy T."/>
            <person name="O'Malley R."/>
            <person name="Daum C."/>
            <person name="Shapiro N."/>
            <person name="Ivanova N."/>
            <person name="Kyrpides N."/>
            <person name="Woyke T."/>
        </authorList>
    </citation>
    <scope>NUCLEOTIDE SEQUENCE [LARGE SCALE GENOMIC DNA]</scope>
    <source>
        <strain evidence="10 11">AS2.23</strain>
    </source>
</reference>
<protein>
    <submittedName>
        <fullName evidence="10">Putative ATPase</fullName>
    </submittedName>
</protein>
<sequence length="244" mass="26367">MTDPSRLLRRVHRHPDAVVDPATWPDSVPAVTQLLTEGLNVPPGVTFLVGENGAGKSTIVEGIAEALGVPAGGGSRRHRGPGRDGDPVDASGLGERLQAVRGVARARDVFFLRAETMHDFYSYLHAAGSPSHSDLHRMSHGESFLDVVGASWMRSVGLLLLDEPESALSFRNSLALGATFAAMAREGRQVLCATHSPVLTALPGARVLQVDEQGITPVAWEDLALVRDWRFFLDAPGRYWRHVL</sequence>
<dbReference type="GO" id="GO:0005886">
    <property type="term" value="C:plasma membrane"/>
    <property type="evidence" value="ECO:0007669"/>
    <property type="project" value="UniProtKB-SubCell"/>
</dbReference>
<comment type="caution">
    <text evidence="10">The sequence shown here is derived from an EMBL/GenBank/DDBJ whole genome shotgun (WGS) entry which is preliminary data.</text>
</comment>
<name>A0A7W4TJJ8_KINRA</name>
<comment type="subcellular location">
    <subcellularLocation>
        <location evidence="1">Cell membrane</location>
        <topology evidence="1">Peripheral membrane protein</topology>
    </subcellularLocation>
</comment>
<dbReference type="EMBL" id="JACHVY010000001">
    <property type="protein sequence ID" value="MBB2900096.1"/>
    <property type="molecule type" value="Genomic_DNA"/>
</dbReference>
<dbReference type="GO" id="GO:0016887">
    <property type="term" value="F:ATP hydrolysis activity"/>
    <property type="evidence" value="ECO:0007669"/>
    <property type="project" value="InterPro"/>
</dbReference>
<feature type="region of interest" description="Disordered" evidence="8">
    <location>
        <begin position="70"/>
        <end position="92"/>
    </location>
</feature>
<keyword evidence="4" id="KW-0410">Iron transport</keyword>
<evidence type="ECO:0000256" key="3">
    <source>
        <dbReference type="ARBA" id="ARBA00022475"/>
    </source>
</evidence>
<dbReference type="RefSeq" id="WP_183390494.1">
    <property type="nucleotide sequence ID" value="NZ_JACHVY010000001.1"/>
</dbReference>
<accession>A0A7W4TJJ8</accession>
<evidence type="ECO:0000256" key="2">
    <source>
        <dbReference type="ARBA" id="ARBA00022448"/>
    </source>
</evidence>
<gene>
    <name evidence="10" type="ORF">FHR75_000884</name>
</gene>
<evidence type="ECO:0000256" key="7">
    <source>
        <dbReference type="ARBA" id="ARBA00023136"/>
    </source>
</evidence>
<dbReference type="InterPro" id="IPR027417">
    <property type="entry name" value="P-loop_NTPase"/>
</dbReference>
<feature type="domain" description="AAA+ ATPase" evidence="9">
    <location>
        <begin position="42"/>
        <end position="214"/>
    </location>
</feature>
<dbReference type="GO" id="GO:0006826">
    <property type="term" value="P:iron ion transport"/>
    <property type="evidence" value="ECO:0007669"/>
    <property type="project" value="UniProtKB-KW"/>
</dbReference>
<evidence type="ECO:0000256" key="6">
    <source>
        <dbReference type="ARBA" id="ARBA00023065"/>
    </source>
</evidence>
<reference evidence="10 11" key="1">
    <citation type="submission" date="2020-08" db="EMBL/GenBank/DDBJ databases">
        <title>The Agave Microbiome: Exploring the role of microbial communities in plant adaptations to desert environments.</title>
        <authorList>
            <person name="Partida-Martinez L.P."/>
        </authorList>
    </citation>
    <scope>NUCLEOTIDE SEQUENCE [LARGE SCALE GENOMIC DNA]</scope>
    <source>
        <strain evidence="10 11">AS2.23</strain>
    </source>
</reference>
<dbReference type="AlphaFoldDB" id="A0A7W4TJJ8"/>
<keyword evidence="3" id="KW-1003">Cell membrane</keyword>
<dbReference type="Pfam" id="PF13476">
    <property type="entry name" value="AAA_23"/>
    <property type="match status" value="1"/>
</dbReference>
<dbReference type="GO" id="GO:0005524">
    <property type="term" value="F:ATP binding"/>
    <property type="evidence" value="ECO:0007669"/>
    <property type="project" value="InterPro"/>
</dbReference>
<keyword evidence="6" id="KW-0406">Ion transport</keyword>
<dbReference type="SUPFAM" id="SSF52540">
    <property type="entry name" value="P-loop containing nucleoside triphosphate hydrolases"/>
    <property type="match status" value="1"/>
</dbReference>
<keyword evidence="7" id="KW-0472">Membrane</keyword>
<organism evidence="10 11">
    <name type="scientific">Kineococcus radiotolerans</name>
    <dbReference type="NCBI Taxonomy" id="131568"/>
    <lineage>
        <taxon>Bacteria</taxon>
        <taxon>Bacillati</taxon>
        <taxon>Actinomycetota</taxon>
        <taxon>Actinomycetes</taxon>
        <taxon>Kineosporiales</taxon>
        <taxon>Kineosporiaceae</taxon>
        <taxon>Kineococcus</taxon>
    </lineage>
</organism>
<dbReference type="GO" id="GO:0006302">
    <property type="term" value="P:double-strand break repair"/>
    <property type="evidence" value="ECO:0007669"/>
    <property type="project" value="InterPro"/>
</dbReference>